<proteinExistence type="inferred from homology"/>
<gene>
    <name evidence="3" type="ORF">C1877_09470</name>
</gene>
<dbReference type="InterPro" id="IPR002053">
    <property type="entry name" value="Glyco_hydro_25"/>
</dbReference>
<dbReference type="GO" id="GO:0009253">
    <property type="term" value="P:peptidoglycan catabolic process"/>
    <property type="evidence" value="ECO:0007669"/>
    <property type="project" value="InterPro"/>
</dbReference>
<dbReference type="AlphaFoldDB" id="A0A369M3I9"/>
<organism evidence="3 4">
    <name type="scientific">Gordonibacter pamelaeae</name>
    <dbReference type="NCBI Taxonomy" id="471189"/>
    <lineage>
        <taxon>Bacteria</taxon>
        <taxon>Bacillati</taxon>
        <taxon>Actinomycetota</taxon>
        <taxon>Coriobacteriia</taxon>
        <taxon>Eggerthellales</taxon>
        <taxon>Eggerthellaceae</taxon>
        <taxon>Gordonibacter</taxon>
    </lineage>
</organism>
<dbReference type="Gene3D" id="3.20.20.80">
    <property type="entry name" value="Glycosidases"/>
    <property type="match status" value="1"/>
</dbReference>
<feature type="region of interest" description="Disordered" evidence="2">
    <location>
        <begin position="1"/>
        <end position="30"/>
    </location>
</feature>
<dbReference type="EMBL" id="PPTS01000005">
    <property type="protein sequence ID" value="RDB65025.1"/>
    <property type="molecule type" value="Genomic_DNA"/>
</dbReference>
<dbReference type="GO" id="GO:0016052">
    <property type="term" value="P:carbohydrate catabolic process"/>
    <property type="evidence" value="ECO:0007669"/>
    <property type="project" value="TreeGrafter"/>
</dbReference>
<name>A0A369M3I9_9ACTN</name>
<dbReference type="GO" id="GO:0016998">
    <property type="term" value="P:cell wall macromolecule catabolic process"/>
    <property type="evidence" value="ECO:0007669"/>
    <property type="project" value="InterPro"/>
</dbReference>
<comment type="similarity">
    <text evidence="1">Belongs to the glycosyl hydrolase 25 family.</text>
</comment>
<evidence type="ECO:0000313" key="3">
    <source>
        <dbReference type="EMBL" id="RDB65025.1"/>
    </source>
</evidence>
<dbReference type="PROSITE" id="PS51904">
    <property type="entry name" value="GLYCOSYL_HYDROL_F25_2"/>
    <property type="match status" value="1"/>
</dbReference>
<accession>A0A369M3I9</accession>
<dbReference type="GO" id="GO:0003796">
    <property type="term" value="F:lysozyme activity"/>
    <property type="evidence" value="ECO:0007669"/>
    <property type="project" value="InterPro"/>
</dbReference>
<keyword evidence="4" id="KW-1185">Reference proteome</keyword>
<protein>
    <submittedName>
        <fullName evidence="3">Glycoside hydrolase</fullName>
    </submittedName>
</protein>
<comment type="caution">
    <text evidence="3">The sequence shown here is derived from an EMBL/GenBank/DDBJ whole genome shotgun (WGS) entry which is preliminary data.</text>
</comment>
<evidence type="ECO:0000313" key="4">
    <source>
        <dbReference type="Proteomes" id="UP000254000"/>
    </source>
</evidence>
<sequence length="295" mass="31571">MNTKGTLPPKPPRRNVAGAPAPRRRPVQRRASSRRAIVGLFALALLALAAGLTAGRCAGTPHTAAPAAYTSPYDWEGLERTGDRLAYYENGELRSDLGVDVSSHQGAIDWPAVAADGVDFAIVRAGNRGYTEGALYADERFSENVDGAEAAGLATGVYFFSQAVTPDEAREEADFVLGLLAGRPLDLPVAFDHEPVSDETGRANHLAGTELAACARAFCERIEQAGYDTLVYGNKRDIARFGGDVPDGRPVWFAEYDVAVPTGQFDFVMWQYTSTGTVAGISTRVDLNIRFDAVG</sequence>
<dbReference type="InterPro" id="IPR017853">
    <property type="entry name" value="GH"/>
</dbReference>
<dbReference type="Pfam" id="PF01183">
    <property type="entry name" value="Glyco_hydro_25"/>
    <property type="match status" value="1"/>
</dbReference>
<dbReference type="SUPFAM" id="SSF51445">
    <property type="entry name" value="(Trans)glycosidases"/>
    <property type="match status" value="1"/>
</dbReference>
<reference evidence="3 4" key="1">
    <citation type="journal article" date="2018" name="Elife">
        <title>Discovery and characterization of a prevalent human gut bacterial enzyme sufficient for the inactivation of a family of plant toxins.</title>
        <authorList>
            <person name="Koppel N."/>
            <person name="Bisanz J.E."/>
            <person name="Pandelia M.E."/>
            <person name="Turnbaugh P.J."/>
            <person name="Balskus E.P."/>
        </authorList>
    </citation>
    <scope>NUCLEOTIDE SEQUENCE [LARGE SCALE GENOMIC DNA]</scope>
    <source>
        <strain evidence="3 4">3C</strain>
    </source>
</reference>
<dbReference type="CDD" id="cd06414">
    <property type="entry name" value="GH25_LytC-like"/>
    <property type="match status" value="1"/>
</dbReference>
<dbReference type="Proteomes" id="UP000254000">
    <property type="component" value="Unassembled WGS sequence"/>
</dbReference>
<evidence type="ECO:0000256" key="2">
    <source>
        <dbReference type="SAM" id="MobiDB-lite"/>
    </source>
</evidence>
<dbReference type="OrthoDB" id="287365at2"/>
<dbReference type="PANTHER" id="PTHR34135">
    <property type="entry name" value="LYSOZYME"/>
    <property type="match status" value="1"/>
</dbReference>
<keyword evidence="3" id="KW-0378">Hydrolase</keyword>
<evidence type="ECO:0000256" key="1">
    <source>
        <dbReference type="ARBA" id="ARBA00010646"/>
    </source>
</evidence>
<dbReference type="PANTHER" id="PTHR34135:SF2">
    <property type="entry name" value="LYSOZYME"/>
    <property type="match status" value="1"/>
</dbReference>